<name>A0A3B3IAI9_ORYLA</name>
<protein>
    <recommendedName>
        <fullName evidence="3">Reverse transcriptase domain-containing protein</fullName>
    </recommendedName>
</protein>
<dbReference type="PROSITE" id="PS50878">
    <property type="entry name" value="RT_POL"/>
    <property type="match status" value="1"/>
</dbReference>
<sequence>MAPRMAASVLCSLALITFFPFSVALCSPTAVTFSREELLHIRESSAGLFNPVFTHTDSFLEILIGGAAALCGIRKRRQRGKRAGALVKRRQRGLRTALPAIHLGNVRSLANKVDELLLLLNKNSDFRCSSALCFTETWLSEQIPDSALHLPGFQLHRADRNTALSGKSKGGGTCFYINEGWCTDVTVLKKTCSPHLESFFINCRPFYSPREFSSFVLVGVYIPPQACVTEALQQLADQITEVERNHPDSLVITLGDFNRANLKAEIPKYKQHVTCPTRGLNILDHCYTTITDAYHSVSRAALGLSDHCLVYLIPTYRQKLKSAKPIVKTGKRWSDESKLQLQACFDCTDWSVFEAAASDLDELTDTVTSYISFCEDMCVETKTFCTFNNNKPWFTAKLRQLRQDKEEAYRSGDRDRYKQARNKLTKEIKAAKRSFTAKLTDQFSANDSSAVWKGLQTITNYRRPSPRPSDSYHLAEELNDFYSRFERTSPSPSATISITQDLPAIPTSPTPAPSSALTICERDVRQQFQKQKIRKAPGPDGVSPSCLKVCADQLAPIFTRIFNSSLEMCVVPACLKLSTIIPVPKKSPVTGLNDYRPVALTSVVMKSFERLVLNHLKVITEPLLDPLQFAYRANRSGDDAVNMALHYILHHLDSADTYARVLFVDYSSAFNTIVPELLHQKLSQLAVPLPTCQWIISFLTDRRQQVKLGRFTSSTRILNTGAPQGCVLSPLLFSLYTNDCRSGAPSVKLLKFADDTTVIGLIRDGDETAYRGEVERLVLWSSQNHLELNPLKTVEMTVDFRRNPSTPPPLTILNSTVPSTDSHRFLGSTISRDLKWTAHIDSLRKKAQQRLYFLRQLKKFNLPQELLTIFYTAIIQSVLTTSITVWFGSATRHDRNRLQRIIRSAERIIGTSLLPIQDLYRSRARKRAGRIVKDPSHPGHCLFSLLPSGRRFRTLRTKTTRHKDSFFPRAVTLMNT</sequence>
<evidence type="ECO:0000259" key="3">
    <source>
        <dbReference type="PROSITE" id="PS50878"/>
    </source>
</evidence>
<evidence type="ECO:0000313" key="5">
    <source>
        <dbReference type="Proteomes" id="UP000001038"/>
    </source>
</evidence>
<keyword evidence="1" id="KW-0812">Transmembrane</keyword>
<keyword evidence="1" id="KW-1133">Transmembrane helix</keyword>
<dbReference type="CDD" id="cd01650">
    <property type="entry name" value="RT_nLTR_like"/>
    <property type="match status" value="1"/>
</dbReference>
<dbReference type="InterPro" id="IPR043502">
    <property type="entry name" value="DNA/RNA_pol_sf"/>
</dbReference>
<keyword evidence="2" id="KW-0732">Signal</keyword>
<dbReference type="Bgee" id="ENSORLG00000029356">
    <property type="expression patterns" value="Expressed in blastula and 3 other cell types or tissues"/>
</dbReference>
<dbReference type="InParanoid" id="A0A3B3IAI9"/>
<dbReference type="SUPFAM" id="SSF56219">
    <property type="entry name" value="DNase I-like"/>
    <property type="match status" value="1"/>
</dbReference>
<keyword evidence="1" id="KW-0472">Membrane</keyword>
<dbReference type="InterPro" id="IPR000477">
    <property type="entry name" value="RT_dom"/>
</dbReference>
<keyword evidence="5" id="KW-1185">Reference proteome</keyword>
<feature type="chain" id="PRO_5017223080" description="Reverse transcriptase domain-containing protein" evidence="2">
    <location>
        <begin position="27"/>
        <end position="976"/>
    </location>
</feature>
<dbReference type="GO" id="GO:0016706">
    <property type="term" value="F:2-oxoglutarate-dependent dioxygenase activity"/>
    <property type="evidence" value="ECO:0007669"/>
    <property type="project" value="InterPro"/>
</dbReference>
<dbReference type="GeneTree" id="ENSGT01120000271821"/>
<dbReference type="Ensembl" id="ENSORLT00000032401.1">
    <property type="protein sequence ID" value="ENSORLP00000041162.1"/>
    <property type="gene ID" value="ENSORLG00000029356.1"/>
</dbReference>
<evidence type="ECO:0000256" key="1">
    <source>
        <dbReference type="SAM" id="Phobius"/>
    </source>
</evidence>
<dbReference type="Pfam" id="PF09004">
    <property type="entry name" value="ALKBH8_N"/>
    <property type="match status" value="1"/>
</dbReference>
<feature type="signal peptide" evidence="2">
    <location>
        <begin position="1"/>
        <end position="26"/>
    </location>
</feature>
<dbReference type="SUPFAM" id="SSF56672">
    <property type="entry name" value="DNA/RNA polymerases"/>
    <property type="match status" value="1"/>
</dbReference>
<dbReference type="GO" id="GO:0008168">
    <property type="term" value="F:methyltransferase activity"/>
    <property type="evidence" value="ECO:0007669"/>
    <property type="project" value="InterPro"/>
</dbReference>
<feature type="domain" description="Reverse transcriptase" evidence="3">
    <location>
        <begin position="564"/>
        <end position="830"/>
    </location>
</feature>
<proteinExistence type="predicted"/>
<reference evidence="4 5" key="1">
    <citation type="journal article" date="2007" name="Nature">
        <title>The medaka draft genome and insights into vertebrate genome evolution.</title>
        <authorList>
            <person name="Kasahara M."/>
            <person name="Naruse K."/>
            <person name="Sasaki S."/>
            <person name="Nakatani Y."/>
            <person name="Qu W."/>
            <person name="Ahsan B."/>
            <person name="Yamada T."/>
            <person name="Nagayasu Y."/>
            <person name="Doi K."/>
            <person name="Kasai Y."/>
            <person name="Jindo T."/>
            <person name="Kobayashi D."/>
            <person name="Shimada A."/>
            <person name="Toyoda A."/>
            <person name="Kuroki Y."/>
            <person name="Fujiyama A."/>
            <person name="Sasaki T."/>
            <person name="Shimizu A."/>
            <person name="Asakawa S."/>
            <person name="Shimizu N."/>
            <person name="Hashimoto S."/>
            <person name="Yang J."/>
            <person name="Lee Y."/>
            <person name="Matsushima K."/>
            <person name="Sugano S."/>
            <person name="Sakaizumi M."/>
            <person name="Narita T."/>
            <person name="Ohishi K."/>
            <person name="Haga S."/>
            <person name="Ohta F."/>
            <person name="Nomoto H."/>
            <person name="Nogata K."/>
            <person name="Morishita T."/>
            <person name="Endo T."/>
            <person name="Shin-I T."/>
            <person name="Takeda H."/>
            <person name="Morishita S."/>
            <person name="Kohara Y."/>
        </authorList>
    </citation>
    <scope>NUCLEOTIDE SEQUENCE [LARGE SCALE GENOMIC DNA]</scope>
    <source>
        <strain evidence="4 5">Hd-rR</strain>
    </source>
</reference>
<dbReference type="Proteomes" id="UP000001038">
    <property type="component" value="Chromosome 12"/>
</dbReference>
<organism evidence="4 5">
    <name type="scientific">Oryzias latipes</name>
    <name type="common">Japanese rice fish</name>
    <name type="synonym">Japanese killifish</name>
    <dbReference type="NCBI Taxonomy" id="8090"/>
    <lineage>
        <taxon>Eukaryota</taxon>
        <taxon>Metazoa</taxon>
        <taxon>Chordata</taxon>
        <taxon>Craniata</taxon>
        <taxon>Vertebrata</taxon>
        <taxon>Euteleostomi</taxon>
        <taxon>Actinopterygii</taxon>
        <taxon>Neopterygii</taxon>
        <taxon>Teleostei</taxon>
        <taxon>Neoteleostei</taxon>
        <taxon>Acanthomorphata</taxon>
        <taxon>Ovalentaria</taxon>
        <taxon>Atherinomorphae</taxon>
        <taxon>Beloniformes</taxon>
        <taxon>Adrianichthyidae</taxon>
        <taxon>Oryziinae</taxon>
        <taxon>Oryzias</taxon>
    </lineage>
</organism>
<dbReference type="InterPro" id="IPR015095">
    <property type="entry name" value="AlkB_hom8_N"/>
</dbReference>
<dbReference type="Pfam" id="PF00078">
    <property type="entry name" value="RVT_1"/>
    <property type="match status" value="1"/>
</dbReference>
<accession>A0A3B3IAI9</accession>
<reference evidence="4" key="2">
    <citation type="submission" date="2025-08" db="UniProtKB">
        <authorList>
            <consortium name="Ensembl"/>
        </authorList>
    </citation>
    <scope>IDENTIFICATION</scope>
    <source>
        <strain evidence="4">Hd-rR</strain>
    </source>
</reference>
<feature type="transmembrane region" description="Helical" evidence="1">
    <location>
        <begin position="866"/>
        <end position="887"/>
    </location>
</feature>
<evidence type="ECO:0000256" key="2">
    <source>
        <dbReference type="SAM" id="SignalP"/>
    </source>
</evidence>
<dbReference type="InterPro" id="IPR036691">
    <property type="entry name" value="Endo/exonu/phosph_ase_sf"/>
</dbReference>
<dbReference type="AlphaFoldDB" id="A0A3B3IAI9"/>
<dbReference type="PANTHER" id="PTHR47510">
    <property type="entry name" value="REVERSE TRANSCRIPTASE DOMAIN-CONTAINING PROTEIN"/>
    <property type="match status" value="1"/>
</dbReference>
<dbReference type="PANTHER" id="PTHR47510:SF3">
    <property type="entry name" value="ENDO_EXONUCLEASE_PHOSPHATASE DOMAIN-CONTAINING PROTEIN"/>
    <property type="match status" value="1"/>
</dbReference>
<dbReference type="Gene3D" id="3.60.10.10">
    <property type="entry name" value="Endonuclease/exonuclease/phosphatase"/>
    <property type="match status" value="1"/>
</dbReference>
<reference evidence="4" key="3">
    <citation type="submission" date="2025-09" db="UniProtKB">
        <authorList>
            <consortium name="Ensembl"/>
        </authorList>
    </citation>
    <scope>IDENTIFICATION</scope>
    <source>
        <strain evidence="4">Hd-rR</strain>
    </source>
</reference>
<evidence type="ECO:0000313" key="4">
    <source>
        <dbReference type="Ensembl" id="ENSORLP00000041162.1"/>
    </source>
</evidence>